<keyword evidence="2" id="KW-0150">Chloroplast</keyword>
<feature type="binding site" evidence="5">
    <location>
        <position position="76"/>
    </location>
    <ligand>
        <name>chlorophyll a</name>
        <dbReference type="ChEBI" id="CHEBI:58416"/>
        <label>1</label>
    </ligand>
</feature>
<evidence type="ECO:0000256" key="3">
    <source>
        <dbReference type="ARBA" id="ARBA00022531"/>
    </source>
</evidence>
<dbReference type="AlphaFoldDB" id="A0A0M0JJS1"/>
<proteinExistence type="predicted"/>
<accession>A0A0M0JJS1</accession>
<evidence type="ECO:0000256" key="4">
    <source>
        <dbReference type="ARBA" id="ARBA00022640"/>
    </source>
</evidence>
<dbReference type="GO" id="GO:0009765">
    <property type="term" value="P:photosynthesis, light harvesting"/>
    <property type="evidence" value="ECO:0007669"/>
    <property type="project" value="InterPro"/>
</dbReference>
<organism evidence="6 7">
    <name type="scientific">Chrysochromulina tobinii</name>
    <dbReference type="NCBI Taxonomy" id="1460289"/>
    <lineage>
        <taxon>Eukaryota</taxon>
        <taxon>Haptista</taxon>
        <taxon>Haptophyta</taxon>
        <taxon>Prymnesiophyceae</taxon>
        <taxon>Prymnesiales</taxon>
        <taxon>Chrysochromulinaceae</taxon>
        <taxon>Chrysochromulina</taxon>
    </lineage>
</organism>
<dbReference type="GO" id="GO:0009507">
    <property type="term" value="C:chloroplast"/>
    <property type="evidence" value="ECO:0007669"/>
    <property type="project" value="UniProtKB-SubCell"/>
</dbReference>
<protein>
    <submittedName>
        <fullName evidence="6">Protein fucoxanthin chlorophyll a c protein</fullName>
    </submittedName>
</protein>
<keyword evidence="4" id="KW-0934">Plastid</keyword>
<gene>
    <name evidence="6" type="ORF">Ctob_002811</name>
</gene>
<feature type="binding site" evidence="5">
    <location>
        <position position="175"/>
    </location>
    <ligand>
        <name>chlorophyll a</name>
        <dbReference type="ChEBI" id="CHEBI:58416"/>
        <label>1</label>
    </ligand>
</feature>
<keyword evidence="7" id="KW-1185">Reference proteome</keyword>
<keyword evidence="5" id="KW-0157">Chromophore</keyword>
<keyword evidence="5" id="KW-0148">Chlorophyll</keyword>
<name>A0A0M0JJS1_9EUKA</name>
<dbReference type="Gene3D" id="1.10.3460.10">
    <property type="entry name" value="Chlorophyll a/b binding protein domain"/>
    <property type="match status" value="1"/>
</dbReference>
<comment type="subcellular location">
    <subcellularLocation>
        <location evidence="1">Plastid</location>
        <location evidence="1">Chloroplast</location>
    </subcellularLocation>
</comment>
<feature type="binding site" description="axial binding residue" evidence="5">
    <location>
        <position position="81"/>
    </location>
    <ligand>
        <name>chlorophyll b</name>
        <dbReference type="ChEBI" id="CHEBI:61721"/>
        <label>1</label>
    </ligand>
    <ligandPart>
        <name>Mg</name>
        <dbReference type="ChEBI" id="CHEBI:25107"/>
    </ligandPart>
</feature>
<dbReference type="Pfam" id="PF00504">
    <property type="entry name" value="Chloroa_b-bind"/>
    <property type="match status" value="1"/>
</dbReference>
<evidence type="ECO:0000313" key="7">
    <source>
        <dbReference type="Proteomes" id="UP000037460"/>
    </source>
</evidence>
<dbReference type="PANTHER" id="PTHR21649">
    <property type="entry name" value="CHLOROPHYLL A/B BINDING PROTEIN"/>
    <property type="match status" value="1"/>
</dbReference>
<dbReference type="SUPFAM" id="SSF103511">
    <property type="entry name" value="Chlorophyll a-b binding protein"/>
    <property type="match status" value="1"/>
</dbReference>
<dbReference type="InterPro" id="IPR001344">
    <property type="entry name" value="Chloro_AB-bd_pln"/>
</dbReference>
<feature type="binding site" evidence="5">
    <location>
        <position position="64"/>
    </location>
    <ligand>
        <name>chlorophyll a</name>
        <dbReference type="ChEBI" id="CHEBI:58416"/>
        <label>1</label>
    </ligand>
</feature>
<reference evidence="7" key="1">
    <citation type="journal article" date="2015" name="PLoS Genet.">
        <title>Genome Sequence and Transcriptome Analyses of Chrysochromulina tobin: Metabolic Tools for Enhanced Algal Fitness in the Prominent Order Prymnesiales (Haptophyceae).</title>
        <authorList>
            <person name="Hovde B.T."/>
            <person name="Deodato C.R."/>
            <person name="Hunsperger H.M."/>
            <person name="Ryken S.A."/>
            <person name="Yost W."/>
            <person name="Jha R.K."/>
            <person name="Patterson J."/>
            <person name="Monnat R.J. Jr."/>
            <person name="Barlow S.B."/>
            <person name="Starkenburg S.R."/>
            <person name="Cattolico R.A."/>
        </authorList>
    </citation>
    <scope>NUCLEOTIDE SEQUENCE</scope>
    <source>
        <strain evidence="7">CCMP291</strain>
    </source>
</reference>
<feature type="binding site" description="axial binding residue" evidence="5">
    <location>
        <position position="144"/>
    </location>
    <ligand>
        <name>chlorophyll b</name>
        <dbReference type="ChEBI" id="CHEBI:61721"/>
        <label>1</label>
    </ligand>
    <ligandPart>
        <name>Mg</name>
        <dbReference type="ChEBI" id="CHEBI:25107"/>
    </ligandPart>
</feature>
<dbReference type="Proteomes" id="UP000037460">
    <property type="component" value="Unassembled WGS sequence"/>
</dbReference>
<feature type="binding site" evidence="5">
    <location>
        <position position="177"/>
    </location>
    <ligand>
        <name>chlorophyll a</name>
        <dbReference type="ChEBI" id="CHEBI:58416"/>
        <label>1</label>
    </ligand>
</feature>
<dbReference type="OrthoDB" id="423598at2759"/>
<feature type="binding site" evidence="5">
    <location>
        <position position="79"/>
    </location>
    <ligand>
        <name>chlorophyll a</name>
        <dbReference type="ChEBI" id="CHEBI:58416"/>
        <label>1</label>
    </ligand>
</feature>
<dbReference type="GO" id="GO:0016168">
    <property type="term" value="F:chlorophyll binding"/>
    <property type="evidence" value="ECO:0007669"/>
    <property type="project" value="UniProtKB-KW"/>
</dbReference>
<keyword evidence="3" id="KW-0602">Photosynthesis</keyword>
<dbReference type="InterPro" id="IPR022796">
    <property type="entry name" value="Chloroa_b-bind"/>
</dbReference>
<feature type="binding site" evidence="5">
    <location>
        <position position="172"/>
    </location>
    <ligand>
        <name>chlorophyll a</name>
        <dbReference type="ChEBI" id="CHEBI:58416"/>
        <label>1</label>
    </ligand>
</feature>
<evidence type="ECO:0000256" key="1">
    <source>
        <dbReference type="ARBA" id="ARBA00004229"/>
    </source>
</evidence>
<feature type="binding site" evidence="5">
    <location>
        <position position="189"/>
    </location>
    <ligand>
        <name>chlorophyll a</name>
        <dbReference type="ChEBI" id="CHEBI:58416"/>
        <label>1</label>
    </ligand>
</feature>
<dbReference type="EMBL" id="JWZX01002845">
    <property type="protein sequence ID" value="KOO26473.1"/>
    <property type="molecule type" value="Genomic_DNA"/>
</dbReference>
<dbReference type="GO" id="GO:0016020">
    <property type="term" value="C:membrane"/>
    <property type="evidence" value="ECO:0007669"/>
    <property type="project" value="InterPro"/>
</dbReference>
<evidence type="ECO:0000256" key="5">
    <source>
        <dbReference type="PIRSR" id="PIRSR601344-1"/>
    </source>
</evidence>
<sequence>MPTHGLPHARSLSLFSATAAFNAPAFHAPVASRAAAAAMAAPDINKMIGKYSVKGTVYDPLGLSTKYDLNWMREAELKHGRLCMLAVVGWLTVDAGITFPGPAFEGIKSIAAHDAAVKSGWMWALLASVSALEAIHMSVVVPKLDGDWGDWEPGNYGVDPLKMATENRKIAELKNGRLAMLGFSGLVTQAALGYPDWPQ</sequence>
<comment type="caution">
    <text evidence="6">The sequence shown here is derived from an EMBL/GenBank/DDBJ whole genome shotgun (WGS) entry which is preliminary data.</text>
</comment>
<evidence type="ECO:0000256" key="2">
    <source>
        <dbReference type="ARBA" id="ARBA00022528"/>
    </source>
</evidence>
<evidence type="ECO:0000313" key="6">
    <source>
        <dbReference type="EMBL" id="KOO26473.1"/>
    </source>
</evidence>